<dbReference type="InterPro" id="IPR011009">
    <property type="entry name" value="Kinase-like_dom_sf"/>
</dbReference>
<proteinExistence type="predicted"/>
<dbReference type="eggNOG" id="COG0510">
    <property type="taxonomic scope" value="Bacteria"/>
</dbReference>
<dbReference type="OrthoDB" id="3171511at2"/>
<dbReference type="SUPFAM" id="SSF56112">
    <property type="entry name" value="Protein kinase-like (PK-like)"/>
    <property type="match status" value="1"/>
</dbReference>
<name>R3W0J3_9ENTE</name>
<dbReference type="RefSeq" id="WP_010770153.1">
    <property type="nucleotide sequence ID" value="NZ_ASWE01000001.1"/>
</dbReference>
<keyword evidence="2" id="KW-0808">Transferase</keyword>
<dbReference type="EMBL" id="AJAT01000022">
    <property type="protein sequence ID" value="EOL41192.1"/>
    <property type="molecule type" value="Genomic_DNA"/>
</dbReference>
<dbReference type="GO" id="GO:0016740">
    <property type="term" value="F:transferase activity"/>
    <property type="evidence" value="ECO:0007669"/>
    <property type="project" value="UniProtKB-KW"/>
</dbReference>
<organism evidence="2 3">
    <name type="scientific">Enterococcus phoeniculicola ATCC BAA-412</name>
    <dbReference type="NCBI Taxonomy" id="1158610"/>
    <lineage>
        <taxon>Bacteria</taxon>
        <taxon>Bacillati</taxon>
        <taxon>Bacillota</taxon>
        <taxon>Bacilli</taxon>
        <taxon>Lactobacillales</taxon>
        <taxon>Enterococcaceae</taxon>
        <taxon>Enterococcus</taxon>
    </lineage>
</organism>
<dbReference type="Proteomes" id="UP000013785">
    <property type="component" value="Unassembled WGS sequence"/>
</dbReference>
<dbReference type="PANTHER" id="PTHR40086:SF1">
    <property type="entry name" value="CELL CYCLE REGULATOR CCRZ"/>
    <property type="match status" value="1"/>
</dbReference>
<comment type="caution">
    <text evidence="2">The sequence shown here is derived from an EMBL/GenBank/DDBJ whole genome shotgun (WGS) entry which is preliminary data.</text>
</comment>
<dbReference type="STRING" id="154621.RV11_GL001820"/>
<dbReference type="PANTHER" id="PTHR40086">
    <property type="entry name" value="PHOSPHOTRANSFERASE YTMP-RELATED"/>
    <property type="match status" value="1"/>
</dbReference>
<feature type="domain" description="Aminoglycoside phosphotransferase" evidence="1">
    <location>
        <begin position="40"/>
        <end position="224"/>
    </location>
</feature>
<dbReference type="InterPro" id="IPR002575">
    <property type="entry name" value="Aminoglycoside_PTrfase"/>
</dbReference>
<dbReference type="Pfam" id="PF01636">
    <property type="entry name" value="APH"/>
    <property type="match status" value="1"/>
</dbReference>
<dbReference type="HOGENOM" id="CLU_093117_0_0_9"/>
<dbReference type="Gene3D" id="3.90.1200.10">
    <property type="match status" value="1"/>
</dbReference>
<dbReference type="PATRIC" id="fig|1158610.3.peg.3522"/>
<reference evidence="2 3" key="1">
    <citation type="submission" date="2013-02" db="EMBL/GenBank/DDBJ databases">
        <title>The Genome Sequence of Enterococcus phoeniculicola BAA-412.</title>
        <authorList>
            <consortium name="The Broad Institute Genome Sequencing Platform"/>
            <consortium name="The Broad Institute Genome Sequencing Center for Infectious Disease"/>
            <person name="Earl A.M."/>
            <person name="Gilmore M.S."/>
            <person name="Lebreton F."/>
            <person name="Walker B."/>
            <person name="Young S.K."/>
            <person name="Zeng Q."/>
            <person name="Gargeya S."/>
            <person name="Fitzgerald M."/>
            <person name="Haas B."/>
            <person name="Abouelleil A."/>
            <person name="Alvarado L."/>
            <person name="Arachchi H.M."/>
            <person name="Berlin A.M."/>
            <person name="Chapman S.B."/>
            <person name="Dewar J."/>
            <person name="Goldberg J."/>
            <person name="Griggs A."/>
            <person name="Gujja S."/>
            <person name="Hansen M."/>
            <person name="Howarth C."/>
            <person name="Imamovic A."/>
            <person name="Larimer J."/>
            <person name="McCowan C."/>
            <person name="Murphy C."/>
            <person name="Neiman D."/>
            <person name="Pearson M."/>
            <person name="Priest M."/>
            <person name="Roberts A."/>
            <person name="Saif S."/>
            <person name="Shea T."/>
            <person name="Sisk P."/>
            <person name="Sykes S."/>
            <person name="Wortman J."/>
            <person name="Nusbaum C."/>
            <person name="Birren B."/>
        </authorList>
    </citation>
    <scope>NUCLEOTIDE SEQUENCE [LARGE SCALE GENOMIC DNA]</scope>
    <source>
        <strain evidence="2 3">ATCC BAA-412</strain>
    </source>
</reference>
<protein>
    <submittedName>
        <fullName evidence="2">Phosphotransferase</fullName>
    </submittedName>
</protein>
<dbReference type="AlphaFoldDB" id="R3W0J3"/>
<sequence length="259" mass="30473">MEFQLDQEWRVRPIKGDTGKTYIGIRDNDRVFIKRNTTPMLAALSREGITPKLVWTKRTGNGDTLTAQEWMEGRILTPDEIGRRNDVIDVLYHLHHSATLKTMMGRIGGKIVTPELMLKEYQQQMPDGIKQNKFLALVLRYLMRQMPTYKQELYTVVHGDVNHRNWMVCQNYLYLVDWDSIMFADPAVDIGTILGHYVPLSNWSQWLVSYGIRSTDETLERMHWYAVMNLLQEVSRLYKRNDFKRMNAEILQLKRIFSG</sequence>
<evidence type="ECO:0000259" key="1">
    <source>
        <dbReference type="Pfam" id="PF01636"/>
    </source>
</evidence>
<evidence type="ECO:0000313" key="2">
    <source>
        <dbReference type="EMBL" id="EOL41192.1"/>
    </source>
</evidence>
<dbReference type="InterPro" id="IPR052077">
    <property type="entry name" value="CcrZ_PhaseVar_Mediator"/>
</dbReference>
<evidence type="ECO:0000313" key="3">
    <source>
        <dbReference type="Proteomes" id="UP000013785"/>
    </source>
</evidence>
<keyword evidence="3" id="KW-1185">Reference proteome</keyword>
<accession>R3W0J3</accession>
<gene>
    <name evidence="2" type="ORF">UC3_03523</name>
</gene>